<feature type="transmembrane region" description="Helical" evidence="1">
    <location>
        <begin position="98"/>
        <end position="120"/>
    </location>
</feature>
<dbReference type="CDD" id="cd01949">
    <property type="entry name" value="GGDEF"/>
    <property type="match status" value="1"/>
</dbReference>
<keyword evidence="5" id="KW-1185">Reference proteome</keyword>
<keyword evidence="1" id="KW-0812">Transmembrane</keyword>
<evidence type="ECO:0000259" key="2">
    <source>
        <dbReference type="PROSITE" id="PS50883"/>
    </source>
</evidence>
<organism evidence="4 5">
    <name type="scientific">Euzebya pacifica</name>
    <dbReference type="NCBI Taxonomy" id="1608957"/>
    <lineage>
        <taxon>Bacteria</taxon>
        <taxon>Bacillati</taxon>
        <taxon>Actinomycetota</taxon>
        <taxon>Nitriliruptoria</taxon>
        <taxon>Euzebyales</taxon>
    </lineage>
</organism>
<dbReference type="Gene3D" id="3.30.70.270">
    <property type="match status" value="1"/>
</dbReference>
<dbReference type="NCBIfam" id="TIGR00254">
    <property type="entry name" value="GGDEF"/>
    <property type="match status" value="1"/>
</dbReference>
<dbReference type="Pfam" id="PF00990">
    <property type="entry name" value="GGDEF"/>
    <property type="match status" value="1"/>
</dbReference>
<dbReference type="CDD" id="cd01948">
    <property type="entry name" value="EAL"/>
    <property type="match status" value="1"/>
</dbReference>
<dbReference type="PANTHER" id="PTHR33121">
    <property type="entry name" value="CYCLIC DI-GMP PHOSPHODIESTERASE PDEF"/>
    <property type="match status" value="1"/>
</dbReference>
<keyword evidence="1" id="KW-1133">Transmembrane helix</keyword>
<dbReference type="PANTHER" id="PTHR33121:SF79">
    <property type="entry name" value="CYCLIC DI-GMP PHOSPHODIESTERASE PDED-RELATED"/>
    <property type="match status" value="1"/>
</dbReference>
<proteinExistence type="predicted"/>
<accession>A0A346XTK2</accession>
<feature type="transmembrane region" description="Helical" evidence="1">
    <location>
        <begin position="165"/>
        <end position="191"/>
    </location>
</feature>
<dbReference type="SUPFAM" id="SSF55073">
    <property type="entry name" value="Nucleotide cyclase"/>
    <property type="match status" value="1"/>
</dbReference>
<dbReference type="Pfam" id="PF00563">
    <property type="entry name" value="EAL"/>
    <property type="match status" value="1"/>
</dbReference>
<dbReference type="KEGG" id="euz:DVS28_a0848"/>
<dbReference type="InterPro" id="IPR029787">
    <property type="entry name" value="Nucleotide_cyclase"/>
</dbReference>
<dbReference type="Proteomes" id="UP000264006">
    <property type="component" value="Chromosome"/>
</dbReference>
<name>A0A346XTK2_9ACTN</name>
<feature type="domain" description="GGDEF" evidence="3">
    <location>
        <begin position="425"/>
        <end position="558"/>
    </location>
</feature>
<evidence type="ECO:0000259" key="3">
    <source>
        <dbReference type="PROSITE" id="PS50887"/>
    </source>
</evidence>
<dbReference type="SMART" id="SM00267">
    <property type="entry name" value="GGDEF"/>
    <property type="match status" value="1"/>
</dbReference>
<dbReference type="InterPro" id="IPR001633">
    <property type="entry name" value="EAL_dom"/>
</dbReference>
<dbReference type="SUPFAM" id="SSF141868">
    <property type="entry name" value="EAL domain-like"/>
    <property type="match status" value="1"/>
</dbReference>
<dbReference type="SMART" id="SM00052">
    <property type="entry name" value="EAL"/>
    <property type="match status" value="1"/>
</dbReference>
<dbReference type="EMBL" id="CP031165">
    <property type="protein sequence ID" value="AXV05549.1"/>
    <property type="molecule type" value="Genomic_DNA"/>
</dbReference>
<dbReference type="Gene3D" id="3.20.20.450">
    <property type="entry name" value="EAL domain"/>
    <property type="match status" value="1"/>
</dbReference>
<dbReference type="InterPro" id="IPR035919">
    <property type="entry name" value="EAL_sf"/>
</dbReference>
<evidence type="ECO:0000313" key="5">
    <source>
        <dbReference type="Proteomes" id="UP000264006"/>
    </source>
</evidence>
<sequence>MELARLVVARPGLGMSMTAGAGRATTPRAAQRIWLGCAPVAAPLLAATALWGPRSASWTQLWQAAALAAVVAVCERWVSITVRTGTQSHSLTLSEAPLLIGLFLLPVPLLVGARIAGMVVANQVLRRQEGYKTALNVTQTWTETLIAAGLTAVVTGLALGVHVELLVAAAVVGLVVNIVGVVFMTVAVSSTAGHLVLGPARRAVWTGLVPAITSALVGAAAVALWAVSPVLVLAPAMLSVVLTVAYRSWLELVEANASHARLLTFTKAVAAAGDLDATIDTIVQETRTLLSPRHVAVRLPTSSDESAAWVGVDAATAAELDLLLEHEGNDGATVPPADEETLFVPLDTGWIAVSLERDSIRPHDRRTVGMLATHATVVVQNIRSADSLRDQAAEARHRANHDALTGLPNRQSLLTAIVEADLRGRAFGVLLLDLNDFKKVNDALGHHAGDQVLTELTRRVAPIAEDVRVFARLGGDEFAAVVEGDVSRCTLVAERLHLLIGRTTSVDGYDVATSASIGVALAPEHGSDPSTLLKHAELAMYGAKQRGCGTHVYGIESGGRALRDLKVSSGFRMALDRGEIDVVFQPIIDLESGRVAAVEALTRWSHPELGVIRPDEFIAAAEQNGMVTDLTRHVLHASLQWQRLWAAAGIDLQVAVNISARSLVDDQLADMVCSALSRHRVPANRLTLELTESSVVSDPSITIATLRRLRALGVRLAVDDFGTGYSSLAYLRELPVDEVKIDKSFVIPLVEELHTPPLLSGIINLCREMGFELVGEGIENATVQRKLTDMGCSRGQGFHIARPMDGADLLDWQARWRDDRHLSIVL</sequence>
<feature type="transmembrane region" description="Helical" evidence="1">
    <location>
        <begin position="141"/>
        <end position="159"/>
    </location>
</feature>
<dbReference type="AlphaFoldDB" id="A0A346XTK2"/>
<evidence type="ECO:0000313" key="4">
    <source>
        <dbReference type="EMBL" id="AXV05549.1"/>
    </source>
</evidence>
<dbReference type="PROSITE" id="PS50883">
    <property type="entry name" value="EAL"/>
    <property type="match status" value="1"/>
</dbReference>
<feature type="domain" description="EAL" evidence="2">
    <location>
        <begin position="564"/>
        <end position="817"/>
    </location>
</feature>
<feature type="transmembrane region" description="Helical" evidence="1">
    <location>
        <begin position="203"/>
        <end position="226"/>
    </location>
</feature>
<reference evidence="4 5" key="1">
    <citation type="submission" date="2018-09" db="EMBL/GenBank/DDBJ databases">
        <title>Complete genome sequence of Euzebya sp. DY32-46 isolated from seawater of Pacific Ocean.</title>
        <authorList>
            <person name="Xu L."/>
            <person name="Wu Y.-H."/>
            <person name="Xu X.-W."/>
        </authorList>
    </citation>
    <scope>NUCLEOTIDE SEQUENCE [LARGE SCALE GENOMIC DNA]</scope>
    <source>
        <strain evidence="4 5">DY32-46</strain>
    </source>
</reference>
<keyword evidence="1" id="KW-0472">Membrane</keyword>
<dbReference type="InterPro" id="IPR043128">
    <property type="entry name" value="Rev_trsase/Diguanyl_cyclase"/>
</dbReference>
<evidence type="ECO:0000256" key="1">
    <source>
        <dbReference type="SAM" id="Phobius"/>
    </source>
</evidence>
<dbReference type="InterPro" id="IPR050706">
    <property type="entry name" value="Cyclic-di-GMP_PDE-like"/>
</dbReference>
<protein>
    <submittedName>
        <fullName evidence="4">Diguanylate cyclase/phosphodiesterase (GGDEF &amp; EAL domains) with PAS/PAC sensor(S)</fullName>
    </submittedName>
</protein>
<dbReference type="GO" id="GO:0071111">
    <property type="term" value="F:cyclic-guanylate-specific phosphodiesterase activity"/>
    <property type="evidence" value="ECO:0007669"/>
    <property type="project" value="InterPro"/>
</dbReference>
<dbReference type="InterPro" id="IPR000160">
    <property type="entry name" value="GGDEF_dom"/>
</dbReference>
<feature type="transmembrane region" description="Helical" evidence="1">
    <location>
        <begin position="33"/>
        <end position="52"/>
    </location>
</feature>
<dbReference type="PROSITE" id="PS50887">
    <property type="entry name" value="GGDEF"/>
    <property type="match status" value="1"/>
</dbReference>
<gene>
    <name evidence="4" type="ORF">DVS28_a0848</name>
</gene>